<sequence length="206" mass="22452">MENQLIPKQEIGSEMDAVSSISFETLEEAITFYILAKQRLAAVSNWAKVCGTDATTFELLNALGSAPAELGEGNLIKIDIPGPGTGVGSGYDWVKIEKIESGETLNEQYFGFRVRPCANPEKPTAGTAHFFKDTATSTFLIRLSQNTVYAEMHGRNEVPNTEDASFFDGLRNMTVGYTAKIGLSYPQWKLLVDGLVKQEELAGSTS</sequence>
<name>A0A4R0MMW9_9SPHI</name>
<dbReference type="AlphaFoldDB" id="A0A4R0MMW9"/>
<organism evidence="1 2">
    <name type="scientific">Pedobacter frigiditerrae</name>
    <dbReference type="NCBI Taxonomy" id="2530452"/>
    <lineage>
        <taxon>Bacteria</taxon>
        <taxon>Pseudomonadati</taxon>
        <taxon>Bacteroidota</taxon>
        <taxon>Sphingobacteriia</taxon>
        <taxon>Sphingobacteriales</taxon>
        <taxon>Sphingobacteriaceae</taxon>
        <taxon>Pedobacter</taxon>
    </lineage>
</organism>
<gene>
    <name evidence="1" type="ORF">EZ428_20325</name>
</gene>
<dbReference type="RefSeq" id="WP_131555034.1">
    <property type="nucleotide sequence ID" value="NZ_SJSK01000006.1"/>
</dbReference>
<dbReference type="OrthoDB" id="947646at2"/>
<protein>
    <submittedName>
        <fullName evidence="1">Uncharacterized protein</fullName>
    </submittedName>
</protein>
<dbReference type="Proteomes" id="UP000292884">
    <property type="component" value="Unassembled WGS sequence"/>
</dbReference>
<evidence type="ECO:0000313" key="2">
    <source>
        <dbReference type="Proteomes" id="UP000292884"/>
    </source>
</evidence>
<comment type="caution">
    <text evidence="1">The sequence shown here is derived from an EMBL/GenBank/DDBJ whole genome shotgun (WGS) entry which is preliminary data.</text>
</comment>
<evidence type="ECO:0000313" key="1">
    <source>
        <dbReference type="EMBL" id="TCC88070.1"/>
    </source>
</evidence>
<keyword evidence="2" id="KW-1185">Reference proteome</keyword>
<accession>A0A4R0MMW9</accession>
<reference evidence="1 2" key="1">
    <citation type="submission" date="2019-02" db="EMBL/GenBank/DDBJ databases">
        <title>Pedobacter sp. RP-1-13 sp. nov., isolated from Arctic soil.</title>
        <authorList>
            <person name="Dahal R.H."/>
        </authorList>
    </citation>
    <scope>NUCLEOTIDE SEQUENCE [LARGE SCALE GENOMIC DNA]</scope>
    <source>
        <strain evidence="1 2">RP-1-13</strain>
    </source>
</reference>
<dbReference type="EMBL" id="SJSK01000006">
    <property type="protein sequence ID" value="TCC88070.1"/>
    <property type="molecule type" value="Genomic_DNA"/>
</dbReference>
<proteinExistence type="predicted"/>